<keyword evidence="6 9" id="KW-0472">Membrane</keyword>
<dbReference type="InterPro" id="IPR008901">
    <property type="entry name" value="ACER"/>
</dbReference>
<evidence type="ECO:0000256" key="7">
    <source>
        <dbReference type="PIRSR" id="PIRSR608901-1"/>
    </source>
</evidence>
<keyword evidence="7" id="KW-0479">Metal-binding</keyword>
<organism evidence="10 11">
    <name type="scientific">Coemansia spiralis</name>
    <dbReference type="NCBI Taxonomy" id="417178"/>
    <lineage>
        <taxon>Eukaryota</taxon>
        <taxon>Fungi</taxon>
        <taxon>Fungi incertae sedis</taxon>
        <taxon>Zoopagomycota</taxon>
        <taxon>Kickxellomycotina</taxon>
        <taxon>Kickxellomycetes</taxon>
        <taxon>Kickxellales</taxon>
        <taxon>Kickxellaceae</taxon>
        <taxon>Coemansia</taxon>
    </lineage>
</organism>
<feature type="transmembrane region" description="Helical" evidence="9">
    <location>
        <begin position="38"/>
        <end position="56"/>
    </location>
</feature>
<evidence type="ECO:0000256" key="2">
    <source>
        <dbReference type="ARBA" id="ARBA00009780"/>
    </source>
</evidence>
<feature type="transmembrane region" description="Helical" evidence="9">
    <location>
        <begin position="148"/>
        <end position="168"/>
    </location>
</feature>
<keyword evidence="7" id="KW-0106">Calcium</keyword>
<reference evidence="10" key="1">
    <citation type="submission" date="2022-07" db="EMBL/GenBank/DDBJ databases">
        <title>Phylogenomic reconstructions and comparative analyses of Kickxellomycotina fungi.</title>
        <authorList>
            <person name="Reynolds N.K."/>
            <person name="Stajich J.E."/>
            <person name="Barry K."/>
            <person name="Grigoriev I.V."/>
            <person name="Crous P."/>
            <person name="Smith M.E."/>
        </authorList>
    </citation>
    <scope>NUCLEOTIDE SEQUENCE</scope>
    <source>
        <strain evidence="10">NRRL 3115</strain>
    </source>
</reference>
<evidence type="ECO:0000256" key="5">
    <source>
        <dbReference type="ARBA" id="ARBA00022989"/>
    </source>
</evidence>
<dbReference type="GO" id="GO:0046514">
    <property type="term" value="P:ceramide catabolic process"/>
    <property type="evidence" value="ECO:0007669"/>
    <property type="project" value="TreeGrafter"/>
</dbReference>
<keyword evidence="4" id="KW-0378">Hydrolase</keyword>
<keyword evidence="8" id="KW-0862">Zinc</keyword>
<dbReference type="GO" id="GO:0046872">
    <property type="term" value="F:metal ion binding"/>
    <property type="evidence" value="ECO:0007669"/>
    <property type="project" value="UniProtKB-KW"/>
</dbReference>
<feature type="transmembrane region" description="Helical" evidence="9">
    <location>
        <begin position="180"/>
        <end position="199"/>
    </location>
</feature>
<dbReference type="GO" id="GO:0016811">
    <property type="term" value="F:hydrolase activity, acting on carbon-nitrogen (but not peptide) bonds, in linear amides"/>
    <property type="evidence" value="ECO:0007669"/>
    <property type="project" value="InterPro"/>
</dbReference>
<dbReference type="PANTHER" id="PTHR46187">
    <property type="entry name" value="ALKALINE CERAMIDASE 3"/>
    <property type="match status" value="1"/>
</dbReference>
<sequence>MIIEDTVRDPSTYFWGRRTSTIDWCEENYAVTNFIAEFWNTLTNVTMVTMALLGVYSSIKHNQDKRAATFYIAMLLVGCGSACFHATLKYTTQLLDELPMLYLCTLAFYSLVEIERKTRYGWKLPAALAAFQVLVTAIYIFWLQNPVFHQIVFAVTACGAAKLGHSRINDKRVSNEARRMLVRLFVLGHICMLSGFFIWNLDNIFCHQLRSYRSYVGVPLDALLQLHGWWHILTAYGCGYLLLALHFAKLAFLGQDHLFTVKYFIGIYPYVTLRESKKTE</sequence>
<dbReference type="EMBL" id="JANBTW010000028">
    <property type="protein sequence ID" value="KAJ2677826.1"/>
    <property type="molecule type" value="Genomic_DNA"/>
</dbReference>
<comment type="subcellular location">
    <subcellularLocation>
        <location evidence="1">Membrane</location>
        <topology evidence="1">Multi-pass membrane protein</topology>
    </subcellularLocation>
</comment>
<evidence type="ECO:0000256" key="6">
    <source>
        <dbReference type="ARBA" id="ARBA00023136"/>
    </source>
</evidence>
<dbReference type="GO" id="GO:0046513">
    <property type="term" value="P:ceramide biosynthetic process"/>
    <property type="evidence" value="ECO:0007669"/>
    <property type="project" value="TreeGrafter"/>
</dbReference>
<feature type="binding site" evidence="8">
    <location>
        <position position="231"/>
    </location>
    <ligand>
        <name>Zn(2+)</name>
        <dbReference type="ChEBI" id="CHEBI:29105"/>
        <note>catalytic</note>
    </ligand>
</feature>
<dbReference type="OrthoDB" id="187171at2759"/>
<evidence type="ECO:0000256" key="1">
    <source>
        <dbReference type="ARBA" id="ARBA00004141"/>
    </source>
</evidence>
<accession>A0A9W8G7U7</accession>
<dbReference type="GO" id="GO:0005789">
    <property type="term" value="C:endoplasmic reticulum membrane"/>
    <property type="evidence" value="ECO:0007669"/>
    <property type="project" value="TreeGrafter"/>
</dbReference>
<comment type="similarity">
    <text evidence="2">Belongs to the alkaline ceramidase family.</text>
</comment>
<evidence type="ECO:0000256" key="4">
    <source>
        <dbReference type="ARBA" id="ARBA00022801"/>
    </source>
</evidence>
<evidence type="ECO:0000256" key="9">
    <source>
        <dbReference type="SAM" id="Phobius"/>
    </source>
</evidence>
<feature type="binding site" evidence="7">
    <location>
        <position position="23"/>
    </location>
    <ligand>
        <name>Ca(2+)</name>
        <dbReference type="ChEBI" id="CHEBI:29108"/>
    </ligand>
</feature>
<feature type="transmembrane region" description="Helical" evidence="9">
    <location>
        <begin position="68"/>
        <end position="88"/>
    </location>
</feature>
<feature type="binding site" evidence="7">
    <location>
        <position position="28"/>
    </location>
    <ligand>
        <name>Ca(2+)</name>
        <dbReference type="ChEBI" id="CHEBI:29108"/>
    </ligand>
</feature>
<protein>
    <submittedName>
        <fullName evidence="10">Alkaline ceramidase ydc1</fullName>
    </submittedName>
</protein>
<evidence type="ECO:0000313" key="11">
    <source>
        <dbReference type="Proteomes" id="UP001151518"/>
    </source>
</evidence>
<feature type="binding site" evidence="8">
    <location>
        <position position="85"/>
    </location>
    <ligand>
        <name>Zn(2+)</name>
        <dbReference type="ChEBI" id="CHEBI:29105"/>
        <note>catalytic</note>
    </ligand>
</feature>
<feature type="binding site" evidence="7">
    <location>
        <position position="24"/>
    </location>
    <ligand>
        <name>Ca(2+)</name>
        <dbReference type="ChEBI" id="CHEBI:29108"/>
    </ligand>
</feature>
<dbReference type="Proteomes" id="UP001151518">
    <property type="component" value="Unassembled WGS sequence"/>
</dbReference>
<feature type="binding site" evidence="7">
    <location>
        <position position="37"/>
    </location>
    <ligand>
        <name>Ca(2+)</name>
        <dbReference type="ChEBI" id="CHEBI:29108"/>
    </ligand>
</feature>
<gene>
    <name evidence="10" type="primary">YDC1</name>
    <name evidence="10" type="ORF">GGI25_002924</name>
</gene>
<evidence type="ECO:0000313" key="10">
    <source>
        <dbReference type="EMBL" id="KAJ2677826.1"/>
    </source>
</evidence>
<keyword evidence="3 9" id="KW-0812">Transmembrane</keyword>
<keyword evidence="5 9" id="KW-1133">Transmembrane helix</keyword>
<evidence type="ECO:0000256" key="8">
    <source>
        <dbReference type="PIRSR" id="PIRSR608901-2"/>
    </source>
</evidence>
<comment type="cofactor">
    <cofactor evidence="8">
        <name>Zn(2+)</name>
        <dbReference type="ChEBI" id="CHEBI:29105"/>
    </cofactor>
</comment>
<dbReference type="PANTHER" id="PTHR46187:SF3">
    <property type="entry name" value="ALKALINE CERAMIDASE 3"/>
    <property type="match status" value="1"/>
</dbReference>
<feature type="transmembrane region" description="Helical" evidence="9">
    <location>
        <begin position="228"/>
        <end position="248"/>
    </location>
</feature>
<feature type="transmembrane region" description="Helical" evidence="9">
    <location>
        <begin position="94"/>
        <end position="112"/>
    </location>
</feature>
<dbReference type="Pfam" id="PF05875">
    <property type="entry name" value="Ceramidase"/>
    <property type="match status" value="1"/>
</dbReference>
<feature type="transmembrane region" description="Helical" evidence="9">
    <location>
        <begin position="124"/>
        <end position="142"/>
    </location>
</feature>
<comment type="caution">
    <text evidence="10">The sequence shown here is derived from an EMBL/GenBank/DDBJ whole genome shotgun (WGS) entry which is preliminary data.</text>
</comment>
<evidence type="ECO:0000256" key="3">
    <source>
        <dbReference type="ARBA" id="ARBA00022692"/>
    </source>
</evidence>
<feature type="binding site" evidence="8">
    <location>
        <position position="227"/>
    </location>
    <ligand>
        <name>Zn(2+)</name>
        <dbReference type="ChEBI" id="CHEBI:29105"/>
        <note>catalytic</note>
    </ligand>
</feature>
<proteinExistence type="inferred from homology"/>
<dbReference type="AlphaFoldDB" id="A0A9W8G7U7"/>
<name>A0A9W8G7U7_9FUNG</name>
<feature type="binding site" evidence="7">
    <location>
        <position position="26"/>
    </location>
    <ligand>
        <name>Ca(2+)</name>
        <dbReference type="ChEBI" id="CHEBI:29108"/>
    </ligand>
</feature>